<dbReference type="KEGG" id="gta:BCM27_22540"/>
<proteinExistence type="predicted"/>
<name>A0AAD0NX81_9ACTN</name>
<evidence type="ECO:0000313" key="1">
    <source>
        <dbReference type="EMBL" id="AWO85971.1"/>
    </source>
</evidence>
<evidence type="ECO:0000313" key="2">
    <source>
        <dbReference type="Proteomes" id="UP000247118"/>
    </source>
</evidence>
<dbReference type="RefSeq" id="WP_004022442.1">
    <property type="nucleotide sequence ID" value="NZ_CABEIC010000002.1"/>
</dbReference>
<dbReference type="Proteomes" id="UP000247118">
    <property type="component" value="Chromosome"/>
</dbReference>
<gene>
    <name evidence="1" type="ORF">DLJ61_22775</name>
</gene>
<protein>
    <submittedName>
        <fullName evidence="1">Uncharacterized protein</fullName>
    </submittedName>
</protein>
<dbReference type="AlphaFoldDB" id="A0AAD0NX81"/>
<dbReference type="GeneID" id="32690645"/>
<accession>A0AAD0NX81</accession>
<organism evidence="1 2">
    <name type="scientific">Gordonia terrae</name>
    <dbReference type="NCBI Taxonomy" id="2055"/>
    <lineage>
        <taxon>Bacteria</taxon>
        <taxon>Bacillati</taxon>
        <taxon>Actinomycetota</taxon>
        <taxon>Actinomycetes</taxon>
        <taxon>Mycobacteriales</taxon>
        <taxon>Gordoniaceae</taxon>
        <taxon>Gordonia</taxon>
    </lineage>
</organism>
<reference evidence="1 2" key="1">
    <citation type="submission" date="2018-05" db="EMBL/GenBank/DDBJ databases">
        <title>Complete genome sequence of Gordonia terrae NRRL B-16283.</title>
        <authorList>
            <person name="Garlena R.A."/>
            <person name="Russell D.A."/>
            <person name="Hatfull G.F."/>
        </authorList>
    </citation>
    <scope>NUCLEOTIDE SEQUENCE [LARGE SCALE GENOMIC DNA]</scope>
    <source>
        <strain evidence="1 2">NRRL B-16283</strain>
    </source>
</reference>
<dbReference type="EMBL" id="CP029604">
    <property type="protein sequence ID" value="AWO85971.1"/>
    <property type="molecule type" value="Genomic_DNA"/>
</dbReference>
<sequence length="388" mass="41889">MSVQSIRQLALAPIFGAEVRRGRGISNQADVLVNSTADGIDLNVIWDEWAAVLDVWNEERTSIASLLSFYTTLRGEAVPQTLAQMKFEEASEFGVPVSGRAEAEVLRLGYTFHDYDLRLGTTWKFLRDADSRQLDANLTQAIEADNRLLTGTVLNRLFDPTPGANEDATTVYGLYNGNDGIAPPPYMGVEFPETTSHYLVSGANTIDSGDLEEAIKTITSKGYGPVAGSQLIILCNEFDADVIATFRRGEESRDGGPIAKYDFVLSESAPAYLTEETIVGQQAPGTYKGLPVFGSYGHALVITSNLIPAGYVAVAATGGPNSEVNPVAIRQHNNTAYHGLRVIPGAEKYPLQNSYLQRSFGVGTRRRGAAAVIQVKATGDYEPPTFAV</sequence>